<evidence type="ECO:0000313" key="11">
    <source>
        <dbReference type="EMBL" id="GAK71397.1"/>
    </source>
</evidence>
<dbReference type="GO" id="GO:0009062">
    <property type="term" value="P:fatty acid catabolic process"/>
    <property type="evidence" value="ECO:0007669"/>
    <property type="project" value="TreeGrafter"/>
</dbReference>
<evidence type="ECO:0000256" key="1">
    <source>
        <dbReference type="ARBA" id="ARBA00006538"/>
    </source>
</evidence>
<dbReference type="CDD" id="cd03445">
    <property type="entry name" value="Thioesterase_II_repeat2"/>
    <property type="match status" value="1"/>
</dbReference>
<evidence type="ECO:0000313" key="12">
    <source>
        <dbReference type="Proteomes" id="UP000028701"/>
    </source>
</evidence>
<dbReference type="FunFam" id="2.40.160.210:FF:000001">
    <property type="entry name" value="Acyl-CoA thioesterase II"/>
    <property type="match status" value="1"/>
</dbReference>
<dbReference type="Pfam" id="PF13622">
    <property type="entry name" value="4HBT_3"/>
    <property type="match status" value="1"/>
</dbReference>
<evidence type="ECO:0000256" key="7">
    <source>
        <dbReference type="ARBA" id="ARBA00071120"/>
    </source>
</evidence>
<dbReference type="GO" id="GO:0006637">
    <property type="term" value="P:acyl-CoA metabolic process"/>
    <property type="evidence" value="ECO:0007669"/>
    <property type="project" value="InterPro"/>
</dbReference>
<reference evidence="11 12" key="1">
    <citation type="submission" date="2014-08" db="EMBL/GenBank/DDBJ databases">
        <title>Whole genome shotgun sequence of Rhizobium rubi NBRC 13261.</title>
        <authorList>
            <person name="Katano-Makiyama Y."/>
            <person name="Hosoyama A."/>
            <person name="Hashimoto M."/>
            <person name="Hosoyama Y."/>
            <person name="Noguchi M."/>
            <person name="Tsuchikane K."/>
            <person name="Uohara A."/>
            <person name="Ohji S."/>
            <person name="Ichikawa N."/>
            <person name="Kimura A."/>
            <person name="Yamazoe A."/>
            <person name="Fujita N."/>
        </authorList>
    </citation>
    <scope>NUCLEOTIDE SEQUENCE [LARGE SCALE GENOMIC DNA]</scope>
    <source>
        <strain evidence="11 12">NBRC 13261</strain>
    </source>
</reference>
<sequence>MSRPFENTAPLEKLISTLDLEKLEENLFRGTSPQVGWQRVFGGQVIAQALMAAQRTVSAERFVHSLHAYFMRPGDPLVPIVYQVDRIRDGASFATRRIVAIQHGKAIFSMSASFQIDEGGFDHQAQIPEVPQPEQLMSEDQMRDAFLAKAPPAIRKYWENKRPIEIRPVSLTHYISKEKLEPHQNVWVRAVGDVPEDRHYQAAVLAYLSDMTLLDTSLYAHGTTIFDPAIQAASLDHAMWFHRPCKLDDWLLYTQDSPSASGARGLTRGSLFTRDGILVASMAQEGLIRKIAND</sequence>
<dbReference type="NCBIfam" id="TIGR00189">
    <property type="entry name" value="tesB"/>
    <property type="match status" value="1"/>
</dbReference>
<name>A0A081CXK1_9HYPH</name>
<dbReference type="OrthoDB" id="9781019at2"/>
<dbReference type="InterPro" id="IPR029069">
    <property type="entry name" value="HotDog_dom_sf"/>
</dbReference>
<dbReference type="PANTHER" id="PTHR11066">
    <property type="entry name" value="ACYL-COA THIOESTERASE"/>
    <property type="match status" value="1"/>
</dbReference>
<dbReference type="SUPFAM" id="SSF54637">
    <property type="entry name" value="Thioesterase/thiol ester dehydrase-isomerase"/>
    <property type="match status" value="2"/>
</dbReference>
<gene>
    <name evidence="11" type="primary">tesB</name>
    <name evidence="11" type="ORF">RRU01S_16_01600</name>
</gene>
<dbReference type="GO" id="GO:0047617">
    <property type="term" value="F:fatty acyl-CoA hydrolase activity"/>
    <property type="evidence" value="ECO:0007669"/>
    <property type="project" value="UniProtKB-EC"/>
</dbReference>
<evidence type="ECO:0000259" key="10">
    <source>
        <dbReference type="Pfam" id="PF13622"/>
    </source>
</evidence>
<dbReference type="Pfam" id="PF02551">
    <property type="entry name" value="Acyl_CoA_thio"/>
    <property type="match status" value="1"/>
</dbReference>
<proteinExistence type="inferred from homology"/>
<dbReference type="InterPro" id="IPR025652">
    <property type="entry name" value="TesB_C"/>
</dbReference>
<organism evidence="11 12">
    <name type="scientific">Agrobacterium rubi TR3 = NBRC 13261</name>
    <dbReference type="NCBI Taxonomy" id="1368415"/>
    <lineage>
        <taxon>Bacteria</taxon>
        <taxon>Pseudomonadati</taxon>
        <taxon>Pseudomonadota</taxon>
        <taxon>Alphaproteobacteria</taxon>
        <taxon>Hyphomicrobiales</taxon>
        <taxon>Rhizobiaceae</taxon>
        <taxon>Rhizobium/Agrobacterium group</taxon>
        <taxon>Agrobacterium</taxon>
    </lineage>
</organism>
<dbReference type="EC" id="3.1.2.20" evidence="5"/>
<comment type="subunit">
    <text evidence="2">Homotetramer.</text>
</comment>
<keyword evidence="4" id="KW-0443">Lipid metabolism</keyword>
<evidence type="ECO:0000256" key="8">
    <source>
        <dbReference type="ARBA" id="ARBA00079653"/>
    </source>
</evidence>
<dbReference type="InterPro" id="IPR049449">
    <property type="entry name" value="TesB_ACOT8-like_N"/>
</dbReference>
<evidence type="ECO:0000256" key="4">
    <source>
        <dbReference type="ARBA" id="ARBA00023098"/>
    </source>
</evidence>
<evidence type="ECO:0000256" key="6">
    <source>
        <dbReference type="ARBA" id="ARBA00050943"/>
    </source>
</evidence>
<dbReference type="EMBL" id="BBJU01000016">
    <property type="protein sequence ID" value="GAK71397.1"/>
    <property type="molecule type" value="Genomic_DNA"/>
</dbReference>
<evidence type="ECO:0000256" key="5">
    <source>
        <dbReference type="ARBA" id="ARBA00038894"/>
    </source>
</evidence>
<dbReference type="RefSeq" id="WP_045230954.1">
    <property type="nucleotide sequence ID" value="NZ_BBJU01000016.1"/>
</dbReference>
<dbReference type="InterPro" id="IPR003703">
    <property type="entry name" value="Acyl_CoA_thio"/>
</dbReference>
<feature type="domain" description="Acyl-CoA thioesterase 2 C-terminal" evidence="9">
    <location>
        <begin position="160"/>
        <end position="287"/>
    </location>
</feature>
<evidence type="ECO:0000256" key="2">
    <source>
        <dbReference type="ARBA" id="ARBA00011881"/>
    </source>
</evidence>
<accession>A0A081CXK1</accession>
<comment type="similarity">
    <text evidence="1">Belongs to the C/M/P thioester hydrolase family.</text>
</comment>
<dbReference type="eggNOG" id="COG1946">
    <property type="taxonomic scope" value="Bacteria"/>
</dbReference>
<keyword evidence="3" id="KW-0378">Hydrolase</keyword>
<dbReference type="PANTHER" id="PTHR11066:SF34">
    <property type="entry name" value="ACYL-COENZYME A THIOESTERASE 8"/>
    <property type="match status" value="1"/>
</dbReference>
<protein>
    <recommendedName>
        <fullName evidence="7">Acyl-CoA thioesterase 2</fullName>
        <ecNumber evidence="5">3.1.2.20</ecNumber>
    </recommendedName>
    <alternativeName>
        <fullName evidence="8">Thioesterase II</fullName>
    </alternativeName>
</protein>
<evidence type="ECO:0000256" key="3">
    <source>
        <dbReference type="ARBA" id="ARBA00022801"/>
    </source>
</evidence>
<dbReference type="Proteomes" id="UP000028701">
    <property type="component" value="Unassembled WGS sequence"/>
</dbReference>
<comment type="catalytic activity">
    <reaction evidence="6">
        <text>a fatty acyl-CoA + H2O = a fatty acid + CoA + H(+)</text>
        <dbReference type="Rhea" id="RHEA:16781"/>
        <dbReference type="ChEBI" id="CHEBI:15377"/>
        <dbReference type="ChEBI" id="CHEBI:15378"/>
        <dbReference type="ChEBI" id="CHEBI:28868"/>
        <dbReference type="ChEBI" id="CHEBI:57287"/>
        <dbReference type="ChEBI" id="CHEBI:77636"/>
        <dbReference type="EC" id="3.1.2.20"/>
    </reaction>
    <physiologicalReaction direction="left-to-right" evidence="6">
        <dbReference type="Rhea" id="RHEA:16782"/>
    </physiologicalReaction>
</comment>
<evidence type="ECO:0000259" key="9">
    <source>
        <dbReference type="Pfam" id="PF02551"/>
    </source>
</evidence>
<dbReference type="CDD" id="cd03444">
    <property type="entry name" value="Thioesterase_II_repeat1"/>
    <property type="match status" value="1"/>
</dbReference>
<comment type="caution">
    <text evidence="11">The sequence shown here is derived from an EMBL/GenBank/DDBJ whole genome shotgun (WGS) entry which is preliminary data.</text>
</comment>
<dbReference type="AlphaFoldDB" id="A0A081CXK1"/>
<dbReference type="InterPro" id="IPR042171">
    <property type="entry name" value="Acyl-CoA_hotdog"/>
</dbReference>
<dbReference type="Gene3D" id="2.40.160.210">
    <property type="entry name" value="Acyl-CoA thioesterase, double hotdog domain"/>
    <property type="match status" value="1"/>
</dbReference>
<feature type="domain" description="Acyl-CoA thioesterase-like N-terminal HotDog" evidence="10">
    <location>
        <begin position="36"/>
        <end position="115"/>
    </location>
</feature>